<sequence>MGECVKTKLTNLLAICAALALGSLSATVPAEAATAAKQPPRAKAKAKVKARPAKKVEKQAEAQDPDNLLLQSSAVVVQDQSSGDVLFEKNSDAVLPIASITKLMTAMVVLDARLPLNETLSIGLEDVDTLKGTRSRLKVGARLSREDMLLLALMASENRAASALARHYPGGNTAFIEAMNHKAAAIGLKDTRFEDPTGLTAANVSSARDLTKMVAAASHYPLIRELSTTGERTLLIDGRPIAYHNTNMLVRSPASGWEIAVSKTGYIREAGKCLVMQAWLNNRPVVIVLLDSWGKLTRIGDANRIKRWIENASAAGSRPSAALGRRPAG</sequence>
<dbReference type="PANTHER" id="PTHR21581">
    <property type="entry name" value="D-ALANYL-D-ALANINE CARBOXYPEPTIDASE"/>
    <property type="match status" value="1"/>
</dbReference>
<evidence type="ECO:0000313" key="14">
    <source>
        <dbReference type="Proteomes" id="UP000662914"/>
    </source>
</evidence>
<feature type="active site" evidence="7">
    <location>
        <position position="156"/>
    </location>
</feature>
<dbReference type="InterPro" id="IPR012338">
    <property type="entry name" value="Beta-lactam/transpept-like"/>
</dbReference>
<feature type="active site" description="Acyl-ester intermediate" evidence="7">
    <location>
        <position position="99"/>
    </location>
</feature>
<evidence type="ECO:0000256" key="5">
    <source>
        <dbReference type="ARBA" id="ARBA00022984"/>
    </source>
</evidence>
<keyword evidence="3" id="KW-0378">Hydrolase</keyword>
<dbReference type="AlphaFoldDB" id="A0A809RKM6"/>
<feature type="domain" description="Peptidase S11 D-alanyl-D-alanine carboxypeptidase A N-terminal" evidence="12">
    <location>
        <begin position="69"/>
        <end position="291"/>
    </location>
</feature>
<feature type="region of interest" description="Disordered" evidence="10">
    <location>
        <begin position="33"/>
        <end position="63"/>
    </location>
</feature>
<dbReference type="InterPro" id="IPR018044">
    <property type="entry name" value="Peptidase_S11"/>
</dbReference>
<accession>A0A809RKM6</accession>
<dbReference type="Gene3D" id="3.40.710.10">
    <property type="entry name" value="DD-peptidase/beta-lactamase superfamily"/>
    <property type="match status" value="1"/>
</dbReference>
<dbReference type="KEGG" id="ddz:DSYM_07110"/>
<evidence type="ECO:0000256" key="4">
    <source>
        <dbReference type="ARBA" id="ARBA00022960"/>
    </source>
</evidence>
<dbReference type="NCBIfam" id="NF008668">
    <property type="entry name" value="PRK11669.1"/>
    <property type="match status" value="1"/>
</dbReference>
<dbReference type="InterPro" id="IPR001967">
    <property type="entry name" value="Peptidase_S11_N"/>
</dbReference>
<evidence type="ECO:0000256" key="2">
    <source>
        <dbReference type="ARBA" id="ARBA00022729"/>
    </source>
</evidence>
<feature type="chain" id="PRO_5035299867" evidence="11">
    <location>
        <begin position="33"/>
        <end position="329"/>
    </location>
</feature>
<organism evidence="13 14">
    <name type="scientific">Candidatus Desulfobacillus denitrificans</name>
    <dbReference type="NCBI Taxonomy" id="2608985"/>
    <lineage>
        <taxon>Bacteria</taxon>
        <taxon>Pseudomonadati</taxon>
        <taxon>Pseudomonadota</taxon>
        <taxon>Betaproteobacteria</taxon>
        <taxon>Candidatus Desulfobacillus</taxon>
    </lineage>
</organism>
<evidence type="ECO:0000256" key="1">
    <source>
        <dbReference type="ARBA" id="ARBA00007164"/>
    </source>
</evidence>
<dbReference type="GO" id="GO:0071555">
    <property type="term" value="P:cell wall organization"/>
    <property type="evidence" value="ECO:0007669"/>
    <property type="project" value="UniProtKB-KW"/>
</dbReference>
<feature type="compositionally biased region" description="Basic residues" evidence="10">
    <location>
        <begin position="40"/>
        <end position="53"/>
    </location>
</feature>
<dbReference type="Pfam" id="PF00768">
    <property type="entry name" value="Peptidase_S11"/>
    <property type="match status" value="1"/>
</dbReference>
<dbReference type="GO" id="GO:0009252">
    <property type="term" value="P:peptidoglycan biosynthetic process"/>
    <property type="evidence" value="ECO:0007669"/>
    <property type="project" value="UniProtKB-KW"/>
</dbReference>
<dbReference type="Proteomes" id="UP000662914">
    <property type="component" value="Chromosome"/>
</dbReference>
<dbReference type="PRINTS" id="PR00725">
    <property type="entry name" value="DADACBPTASE1"/>
</dbReference>
<feature type="signal peptide" evidence="11">
    <location>
        <begin position="1"/>
        <end position="32"/>
    </location>
</feature>
<evidence type="ECO:0000256" key="6">
    <source>
        <dbReference type="ARBA" id="ARBA00023316"/>
    </source>
</evidence>
<dbReference type="PANTHER" id="PTHR21581:SF26">
    <property type="entry name" value="D-ALANYL-D-ALANINE ENDOPEPTIDASE"/>
    <property type="match status" value="1"/>
</dbReference>
<proteinExistence type="inferred from homology"/>
<comment type="similarity">
    <text evidence="1 9">Belongs to the peptidase S11 family.</text>
</comment>
<name>A0A809RKM6_9PROT</name>
<feature type="binding site" evidence="8">
    <location>
        <position position="263"/>
    </location>
    <ligand>
        <name>substrate</name>
    </ligand>
</feature>
<gene>
    <name evidence="13" type="ORF">DSYM_07110</name>
</gene>
<feature type="active site" description="Proton acceptor" evidence="7">
    <location>
        <position position="102"/>
    </location>
</feature>
<evidence type="ECO:0000256" key="7">
    <source>
        <dbReference type="PIRSR" id="PIRSR618044-1"/>
    </source>
</evidence>
<evidence type="ECO:0000256" key="8">
    <source>
        <dbReference type="PIRSR" id="PIRSR618044-2"/>
    </source>
</evidence>
<keyword evidence="2 11" id="KW-0732">Signal</keyword>
<protein>
    <submittedName>
        <fullName evidence="13">D-alanyl-D-alanine endopeptidase</fullName>
    </submittedName>
</protein>
<evidence type="ECO:0000313" key="13">
    <source>
        <dbReference type="EMBL" id="BBO20012.1"/>
    </source>
</evidence>
<keyword evidence="6" id="KW-0961">Cell wall biogenesis/degradation</keyword>
<dbReference type="GO" id="GO:0009002">
    <property type="term" value="F:serine-type D-Ala-D-Ala carboxypeptidase activity"/>
    <property type="evidence" value="ECO:0007669"/>
    <property type="project" value="InterPro"/>
</dbReference>
<dbReference type="SUPFAM" id="SSF56601">
    <property type="entry name" value="beta-lactamase/transpeptidase-like"/>
    <property type="match status" value="1"/>
</dbReference>
<dbReference type="GO" id="GO:0008360">
    <property type="term" value="P:regulation of cell shape"/>
    <property type="evidence" value="ECO:0007669"/>
    <property type="project" value="UniProtKB-KW"/>
</dbReference>
<evidence type="ECO:0000256" key="10">
    <source>
        <dbReference type="SAM" id="MobiDB-lite"/>
    </source>
</evidence>
<reference evidence="13" key="1">
    <citation type="journal article" name="DNA Res.">
        <title>The physiological potential of anammox bacteria as revealed by their core genome structure.</title>
        <authorList>
            <person name="Okubo T."/>
            <person name="Toyoda A."/>
            <person name="Fukuhara K."/>
            <person name="Uchiyama I."/>
            <person name="Harigaya Y."/>
            <person name="Kuroiwa M."/>
            <person name="Suzuki T."/>
            <person name="Murakami Y."/>
            <person name="Suwa Y."/>
            <person name="Takami H."/>
        </authorList>
    </citation>
    <scope>NUCLEOTIDE SEQUENCE</scope>
    <source>
        <strain evidence="13">317325-3</strain>
    </source>
</reference>
<dbReference type="EMBL" id="AP021857">
    <property type="protein sequence ID" value="BBO20012.1"/>
    <property type="molecule type" value="Genomic_DNA"/>
</dbReference>
<dbReference type="GO" id="GO:0006508">
    <property type="term" value="P:proteolysis"/>
    <property type="evidence" value="ECO:0007669"/>
    <property type="project" value="InterPro"/>
</dbReference>
<evidence type="ECO:0000256" key="11">
    <source>
        <dbReference type="SAM" id="SignalP"/>
    </source>
</evidence>
<evidence type="ECO:0000256" key="9">
    <source>
        <dbReference type="RuleBase" id="RU004016"/>
    </source>
</evidence>
<keyword evidence="5" id="KW-0573">Peptidoglycan synthesis</keyword>
<keyword evidence="4" id="KW-0133">Cell shape</keyword>
<evidence type="ECO:0000256" key="3">
    <source>
        <dbReference type="ARBA" id="ARBA00022801"/>
    </source>
</evidence>
<evidence type="ECO:0000259" key="12">
    <source>
        <dbReference type="Pfam" id="PF00768"/>
    </source>
</evidence>